<dbReference type="PANTHER" id="PTHR32444:SF183">
    <property type="entry name" value="APPLE DOMAIN-CONTAINING PROTEIN"/>
    <property type="match status" value="1"/>
</dbReference>
<dbReference type="PROSITE" id="PS50011">
    <property type="entry name" value="PROTEIN_KINASE_DOM"/>
    <property type="match status" value="1"/>
</dbReference>
<evidence type="ECO:0000313" key="14">
    <source>
        <dbReference type="EMBL" id="ONK65643.1"/>
    </source>
</evidence>
<protein>
    <recommendedName>
        <fullName evidence="1">non-specific serine/threonine protein kinase</fullName>
        <ecNumber evidence="1">2.7.11.1</ecNumber>
    </recommendedName>
</protein>
<feature type="domain" description="Protein kinase" evidence="12">
    <location>
        <begin position="227"/>
        <end position="319"/>
    </location>
</feature>
<name>A0A5P1EIS4_ASPOF</name>
<keyword evidence="8" id="KW-1015">Disulfide bond</keyword>
<dbReference type="SUPFAM" id="SSF56112">
    <property type="entry name" value="Protein kinase-like (PK-like)"/>
    <property type="match status" value="1"/>
</dbReference>
<evidence type="ECO:0000256" key="7">
    <source>
        <dbReference type="ARBA" id="ARBA00022840"/>
    </source>
</evidence>
<dbReference type="Pfam" id="PF00954">
    <property type="entry name" value="S_locus_glycop"/>
    <property type="match status" value="1"/>
</dbReference>
<dbReference type="GO" id="GO:0048544">
    <property type="term" value="P:recognition of pollen"/>
    <property type="evidence" value="ECO:0007669"/>
    <property type="project" value="InterPro"/>
</dbReference>
<evidence type="ECO:0000256" key="6">
    <source>
        <dbReference type="ARBA" id="ARBA00022777"/>
    </source>
</evidence>
<evidence type="ECO:0000256" key="2">
    <source>
        <dbReference type="ARBA" id="ARBA00022527"/>
    </source>
</evidence>
<sequence length="319" mass="35457">MDSFSFTFINNKNEVTYTADMVNNATLTRLVVNPSGLIQRLVLLDSGEWGQYRYLPATQCDLFGVCGPNSLCYIDTLRACSCLPGFEPKAPYDWALKGFTGGCIRKTSLDCRNGTDGFVPVQRTVLPDTVQATVDMSMSFDECRAECLRNCSCTGFASADIQGCIIWTSNLMDVQMYNMGGQEFYLRLAAADVGTSVNENAEESTREDSMELPLFHFDNIERATNNFSDDNKIGEGGFGPVYKGKLGHEIAVKRLSKASVQGLEELKAEIALAAKLQHRNLVRLLGCCTQGDERMLVYEYMPNKSLDAFLFGLEFLEER</sequence>
<keyword evidence="3" id="KW-0808">Transferase</keyword>
<dbReference type="FunFam" id="3.30.200.20:FF:000195">
    <property type="entry name" value="G-type lectin S-receptor-like serine/threonine-protein kinase"/>
    <property type="match status" value="1"/>
</dbReference>
<organism evidence="14 15">
    <name type="scientific">Asparagus officinalis</name>
    <name type="common">Garden asparagus</name>
    <dbReference type="NCBI Taxonomy" id="4686"/>
    <lineage>
        <taxon>Eukaryota</taxon>
        <taxon>Viridiplantae</taxon>
        <taxon>Streptophyta</taxon>
        <taxon>Embryophyta</taxon>
        <taxon>Tracheophyta</taxon>
        <taxon>Spermatophyta</taxon>
        <taxon>Magnoliopsida</taxon>
        <taxon>Liliopsida</taxon>
        <taxon>Asparagales</taxon>
        <taxon>Asparagaceae</taxon>
        <taxon>Asparagoideae</taxon>
        <taxon>Asparagus</taxon>
    </lineage>
</organism>
<dbReference type="InterPro" id="IPR003609">
    <property type="entry name" value="Pan_app"/>
</dbReference>
<dbReference type="AlphaFoldDB" id="A0A5P1EIS4"/>
<dbReference type="InterPro" id="IPR000719">
    <property type="entry name" value="Prot_kinase_dom"/>
</dbReference>
<evidence type="ECO:0000256" key="9">
    <source>
        <dbReference type="ARBA" id="ARBA00023180"/>
    </source>
</evidence>
<dbReference type="OMA" id="IYIRIDS"/>
<dbReference type="PROSITE" id="PS50948">
    <property type="entry name" value="PAN"/>
    <property type="match status" value="1"/>
</dbReference>
<keyword evidence="6" id="KW-0418">Kinase</keyword>
<keyword evidence="7" id="KW-0067">ATP-binding</keyword>
<dbReference type="Pfam" id="PF08276">
    <property type="entry name" value="PAN_2"/>
    <property type="match status" value="1"/>
</dbReference>
<evidence type="ECO:0000256" key="10">
    <source>
        <dbReference type="ARBA" id="ARBA00047899"/>
    </source>
</evidence>
<comment type="catalytic activity">
    <reaction evidence="10">
        <text>L-threonyl-[protein] + ATP = O-phospho-L-threonyl-[protein] + ADP + H(+)</text>
        <dbReference type="Rhea" id="RHEA:46608"/>
        <dbReference type="Rhea" id="RHEA-COMP:11060"/>
        <dbReference type="Rhea" id="RHEA-COMP:11605"/>
        <dbReference type="ChEBI" id="CHEBI:15378"/>
        <dbReference type="ChEBI" id="CHEBI:30013"/>
        <dbReference type="ChEBI" id="CHEBI:30616"/>
        <dbReference type="ChEBI" id="CHEBI:61977"/>
        <dbReference type="ChEBI" id="CHEBI:456216"/>
        <dbReference type="EC" id="2.7.11.1"/>
    </reaction>
</comment>
<evidence type="ECO:0000259" key="12">
    <source>
        <dbReference type="PROSITE" id="PS50011"/>
    </source>
</evidence>
<dbReference type="Gene3D" id="3.30.200.20">
    <property type="entry name" value="Phosphorylase Kinase, domain 1"/>
    <property type="match status" value="1"/>
</dbReference>
<reference evidence="15" key="1">
    <citation type="journal article" date="2017" name="Nat. Commun.">
        <title>The asparagus genome sheds light on the origin and evolution of a young Y chromosome.</title>
        <authorList>
            <person name="Harkess A."/>
            <person name="Zhou J."/>
            <person name="Xu C."/>
            <person name="Bowers J.E."/>
            <person name="Van der Hulst R."/>
            <person name="Ayyampalayam S."/>
            <person name="Mercati F."/>
            <person name="Riccardi P."/>
            <person name="McKain M.R."/>
            <person name="Kakrana A."/>
            <person name="Tang H."/>
            <person name="Ray J."/>
            <person name="Groenendijk J."/>
            <person name="Arikit S."/>
            <person name="Mathioni S.M."/>
            <person name="Nakano M."/>
            <person name="Shan H."/>
            <person name="Telgmann-Rauber A."/>
            <person name="Kanno A."/>
            <person name="Yue Z."/>
            <person name="Chen H."/>
            <person name="Li W."/>
            <person name="Chen Y."/>
            <person name="Xu X."/>
            <person name="Zhang Y."/>
            <person name="Luo S."/>
            <person name="Chen H."/>
            <person name="Gao J."/>
            <person name="Mao Z."/>
            <person name="Pires J.C."/>
            <person name="Luo M."/>
            <person name="Kudrna D."/>
            <person name="Wing R.A."/>
            <person name="Meyers B.C."/>
            <person name="Yi K."/>
            <person name="Kong H."/>
            <person name="Lavrijsen P."/>
            <person name="Sunseri F."/>
            <person name="Falavigna A."/>
            <person name="Ye Y."/>
            <person name="Leebens-Mack J.H."/>
            <person name="Chen G."/>
        </authorList>
    </citation>
    <scope>NUCLEOTIDE SEQUENCE [LARGE SCALE GENOMIC DNA]</scope>
    <source>
        <strain evidence="15">cv. DH0086</strain>
    </source>
</reference>
<dbReference type="GO" id="GO:0004674">
    <property type="term" value="F:protein serine/threonine kinase activity"/>
    <property type="evidence" value="ECO:0007669"/>
    <property type="project" value="UniProtKB-KW"/>
</dbReference>
<dbReference type="EMBL" id="CM007387">
    <property type="protein sequence ID" value="ONK65643.1"/>
    <property type="molecule type" value="Genomic_DNA"/>
</dbReference>
<evidence type="ECO:0000256" key="4">
    <source>
        <dbReference type="ARBA" id="ARBA00022729"/>
    </source>
</evidence>
<gene>
    <name evidence="14" type="ORF">A4U43_C07F39180</name>
</gene>
<dbReference type="GO" id="GO:0005524">
    <property type="term" value="F:ATP binding"/>
    <property type="evidence" value="ECO:0007669"/>
    <property type="project" value="UniProtKB-KW"/>
</dbReference>
<evidence type="ECO:0000313" key="15">
    <source>
        <dbReference type="Proteomes" id="UP000243459"/>
    </source>
</evidence>
<comment type="catalytic activity">
    <reaction evidence="11">
        <text>L-seryl-[protein] + ATP = O-phospho-L-seryl-[protein] + ADP + H(+)</text>
        <dbReference type="Rhea" id="RHEA:17989"/>
        <dbReference type="Rhea" id="RHEA-COMP:9863"/>
        <dbReference type="Rhea" id="RHEA-COMP:11604"/>
        <dbReference type="ChEBI" id="CHEBI:15378"/>
        <dbReference type="ChEBI" id="CHEBI:29999"/>
        <dbReference type="ChEBI" id="CHEBI:30616"/>
        <dbReference type="ChEBI" id="CHEBI:83421"/>
        <dbReference type="ChEBI" id="CHEBI:456216"/>
        <dbReference type="EC" id="2.7.11.1"/>
    </reaction>
</comment>
<dbReference type="Gramene" id="ONK65643">
    <property type="protein sequence ID" value="ONK65643"/>
    <property type="gene ID" value="A4U43_C07F39180"/>
</dbReference>
<keyword evidence="2" id="KW-0723">Serine/threonine-protein kinase</keyword>
<keyword evidence="9" id="KW-0325">Glycoprotein</keyword>
<dbReference type="SMART" id="SM00473">
    <property type="entry name" value="PAN_AP"/>
    <property type="match status" value="1"/>
</dbReference>
<evidence type="ECO:0000256" key="3">
    <source>
        <dbReference type="ARBA" id="ARBA00022679"/>
    </source>
</evidence>
<evidence type="ECO:0000259" key="13">
    <source>
        <dbReference type="PROSITE" id="PS50948"/>
    </source>
</evidence>
<dbReference type="CDD" id="cd01098">
    <property type="entry name" value="PAN_AP_plant"/>
    <property type="match status" value="1"/>
</dbReference>
<accession>A0A5P1EIS4</accession>
<dbReference type="PANTHER" id="PTHR32444">
    <property type="entry name" value="BULB-TYPE LECTIN DOMAIN-CONTAINING PROTEIN"/>
    <property type="match status" value="1"/>
</dbReference>
<dbReference type="InterPro" id="IPR011009">
    <property type="entry name" value="Kinase-like_dom_sf"/>
</dbReference>
<keyword evidence="4" id="KW-0732">Signal</keyword>
<evidence type="ECO:0000256" key="8">
    <source>
        <dbReference type="ARBA" id="ARBA00023157"/>
    </source>
</evidence>
<dbReference type="Pfam" id="PF07714">
    <property type="entry name" value="PK_Tyr_Ser-Thr"/>
    <property type="match status" value="1"/>
</dbReference>
<dbReference type="Proteomes" id="UP000243459">
    <property type="component" value="Chromosome 7"/>
</dbReference>
<keyword evidence="15" id="KW-1185">Reference proteome</keyword>
<evidence type="ECO:0000256" key="1">
    <source>
        <dbReference type="ARBA" id="ARBA00012513"/>
    </source>
</evidence>
<dbReference type="InterPro" id="IPR001245">
    <property type="entry name" value="Ser-Thr/Tyr_kinase_cat_dom"/>
</dbReference>
<evidence type="ECO:0000256" key="11">
    <source>
        <dbReference type="ARBA" id="ARBA00048679"/>
    </source>
</evidence>
<keyword evidence="5" id="KW-0547">Nucleotide-binding</keyword>
<feature type="domain" description="Apple" evidence="13">
    <location>
        <begin position="111"/>
        <end position="189"/>
    </location>
</feature>
<proteinExistence type="predicted"/>
<evidence type="ECO:0000256" key="5">
    <source>
        <dbReference type="ARBA" id="ARBA00022741"/>
    </source>
</evidence>
<dbReference type="InterPro" id="IPR000858">
    <property type="entry name" value="S_locus_glycoprot_dom"/>
</dbReference>
<dbReference type="EC" id="2.7.11.1" evidence="1"/>